<dbReference type="AlphaFoldDB" id="A0A543BL08"/>
<sequence length="587" mass="61936">MITIVRRFRRLLGAGRASLMTRYLVASLLTAIVIGIATVVGAVALSALLRNDISAATTAAVACALLAMLAGLMSYVSTLRGFDVSLDLLGTLRRRIADHLAMLPPGWFTAAHRGRASSVLNRGSIAVLGLPNHQLTPLIRAIIVPVTVIAGTAILDPLVAVVTVPSILLALAAMLLAQRVGTRRDGAVHRSEAELSDRIVEFAQGQETLRTGRPGSIGRDRLNAAFDRHRRAERAQVLSVIPAIASTHSIVQLAFLIVLLVVAGTAASGGLPADRAGTVLAALVAAFLALRPLGEAGTYGAALRMATAHLDEIDALLSERPLAVDTPAGYVPPAALLTAVGVSAAYGTTTVLDDVTLQVEEGSLTAVVGRSGSGKSTLAALLSRHLDPATGTIRVLGLDVRGMDAEQVGSHIALVTQESAVFAGTLRENVAIGRRTASDDELDDIAEKTGLTTLLDALPDRWDTAVGAGGRQLSGGERQRVALARALLTSAPILILDEPTSALDPETETLVLRTLLTLRRERTILLTTHRLAPIVAADRIIVMDRGRIVEQGTHDELRAQNGTYATFWRLRNQSEGWRISKSANVMD</sequence>
<keyword evidence="4" id="KW-0997">Cell inner membrane</keyword>
<keyword evidence="6" id="KW-0547">Nucleotide-binding</keyword>
<dbReference type="SUPFAM" id="SSF52540">
    <property type="entry name" value="P-loop containing nucleoside triphosphate hydrolases"/>
    <property type="match status" value="1"/>
</dbReference>
<evidence type="ECO:0000256" key="11">
    <source>
        <dbReference type="SAM" id="Phobius"/>
    </source>
</evidence>
<feature type="transmembrane region" description="Helical" evidence="11">
    <location>
        <begin position="237"/>
        <end position="264"/>
    </location>
</feature>
<dbReference type="InterPro" id="IPR003593">
    <property type="entry name" value="AAA+_ATPase"/>
</dbReference>
<dbReference type="SUPFAM" id="SSF90123">
    <property type="entry name" value="ABC transporter transmembrane region"/>
    <property type="match status" value="1"/>
</dbReference>
<feature type="domain" description="ABC transporter" evidence="12">
    <location>
        <begin position="337"/>
        <end position="570"/>
    </location>
</feature>
<feature type="transmembrane region" description="Helical" evidence="11">
    <location>
        <begin position="55"/>
        <end position="76"/>
    </location>
</feature>
<dbReference type="FunFam" id="3.40.50.300:FF:000221">
    <property type="entry name" value="Multidrug ABC transporter ATP-binding protein"/>
    <property type="match status" value="1"/>
</dbReference>
<evidence type="ECO:0000259" key="12">
    <source>
        <dbReference type="PROSITE" id="PS50893"/>
    </source>
</evidence>
<dbReference type="GO" id="GO:0005524">
    <property type="term" value="F:ATP binding"/>
    <property type="evidence" value="ECO:0007669"/>
    <property type="project" value="UniProtKB-KW"/>
</dbReference>
<dbReference type="PANTHER" id="PTHR24221">
    <property type="entry name" value="ATP-BINDING CASSETTE SUB-FAMILY B"/>
    <property type="match status" value="1"/>
</dbReference>
<dbReference type="Proteomes" id="UP000317209">
    <property type="component" value="Unassembled WGS sequence"/>
</dbReference>
<dbReference type="PROSITE" id="PS50893">
    <property type="entry name" value="ABC_TRANSPORTER_2"/>
    <property type="match status" value="1"/>
</dbReference>
<reference evidence="14 15" key="1">
    <citation type="submission" date="2019-06" db="EMBL/GenBank/DDBJ databases">
        <title>Sequencing the genomes of 1000 actinobacteria strains.</title>
        <authorList>
            <person name="Klenk H.-P."/>
        </authorList>
    </citation>
    <scope>NUCLEOTIDE SEQUENCE [LARGE SCALE GENOMIC DNA]</scope>
    <source>
        <strain evidence="14 15">DSM 20169</strain>
    </source>
</reference>
<keyword evidence="2" id="KW-0813">Transport</keyword>
<feature type="domain" description="ABC transmembrane type-1" evidence="13">
    <location>
        <begin position="25"/>
        <end position="305"/>
    </location>
</feature>
<dbReference type="SMART" id="SM00382">
    <property type="entry name" value="AAA"/>
    <property type="match status" value="1"/>
</dbReference>
<evidence type="ECO:0000256" key="4">
    <source>
        <dbReference type="ARBA" id="ARBA00022519"/>
    </source>
</evidence>
<evidence type="ECO:0000256" key="2">
    <source>
        <dbReference type="ARBA" id="ARBA00022448"/>
    </source>
</evidence>
<evidence type="ECO:0000256" key="3">
    <source>
        <dbReference type="ARBA" id="ARBA00022475"/>
    </source>
</evidence>
<dbReference type="EMBL" id="VFOX01000001">
    <property type="protein sequence ID" value="TQL85520.1"/>
    <property type="molecule type" value="Genomic_DNA"/>
</dbReference>
<evidence type="ECO:0000256" key="10">
    <source>
        <dbReference type="ARBA" id="ARBA00023455"/>
    </source>
</evidence>
<evidence type="ECO:0000259" key="13">
    <source>
        <dbReference type="PROSITE" id="PS50929"/>
    </source>
</evidence>
<dbReference type="InterPro" id="IPR027417">
    <property type="entry name" value="P-loop_NTPase"/>
</dbReference>
<dbReference type="GO" id="GO:0016887">
    <property type="term" value="F:ATP hydrolysis activity"/>
    <property type="evidence" value="ECO:0007669"/>
    <property type="project" value="InterPro"/>
</dbReference>
<evidence type="ECO:0000256" key="5">
    <source>
        <dbReference type="ARBA" id="ARBA00022692"/>
    </source>
</evidence>
<keyword evidence="8 11" id="KW-1133">Transmembrane helix</keyword>
<dbReference type="GO" id="GO:0005886">
    <property type="term" value="C:plasma membrane"/>
    <property type="evidence" value="ECO:0007669"/>
    <property type="project" value="UniProtKB-SubCell"/>
</dbReference>
<keyword evidence="3" id="KW-1003">Cell membrane</keyword>
<dbReference type="InterPro" id="IPR011527">
    <property type="entry name" value="ABC1_TM_dom"/>
</dbReference>
<dbReference type="RefSeq" id="WP_141871461.1">
    <property type="nucleotide sequence ID" value="NZ_VFOX01000001.1"/>
</dbReference>
<comment type="similarity">
    <text evidence="10">Belongs to the ABC transporter superfamily. Siderophore-Fe(3+) uptake transporter (SIUT) (TC 3.A.1.21) family.</text>
</comment>
<evidence type="ECO:0000256" key="8">
    <source>
        <dbReference type="ARBA" id="ARBA00022989"/>
    </source>
</evidence>
<name>A0A543BL08_9MICO</name>
<keyword evidence="5 11" id="KW-0812">Transmembrane</keyword>
<comment type="subcellular location">
    <subcellularLocation>
        <location evidence="1">Cell inner membrane</location>
        <topology evidence="1">Multi-pass membrane protein</topology>
    </subcellularLocation>
</comment>
<dbReference type="InterPro" id="IPR039421">
    <property type="entry name" value="Type_1_exporter"/>
</dbReference>
<evidence type="ECO:0000313" key="15">
    <source>
        <dbReference type="Proteomes" id="UP000317209"/>
    </source>
</evidence>
<dbReference type="InterPro" id="IPR036640">
    <property type="entry name" value="ABC1_TM_sf"/>
</dbReference>
<keyword evidence="9 11" id="KW-0472">Membrane</keyword>
<dbReference type="PROSITE" id="PS50929">
    <property type="entry name" value="ABC_TM1F"/>
    <property type="match status" value="1"/>
</dbReference>
<accession>A0A543BL08</accession>
<dbReference type="Pfam" id="PF00664">
    <property type="entry name" value="ABC_membrane"/>
    <property type="match status" value="1"/>
</dbReference>
<dbReference type="PROSITE" id="PS00211">
    <property type="entry name" value="ABC_TRANSPORTER_1"/>
    <property type="match status" value="1"/>
</dbReference>
<organism evidence="14 15">
    <name type="scientific">Microbacterium saperdae</name>
    <dbReference type="NCBI Taxonomy" id="69368"/>
    <lineage>
        <taxon>Bacteria</taxon>
        <taxon>Bacillati</taxon>
        <taxon>Actinomycetota</taxon>
        <taxon>Actinomycetes</taxon>
        <taxon>Micrococcales</taxon>
        <taxon>Microbacteriaceae</taxon>
        <taxon>Microbacterium</taxon>
    </lineage>
</organism>
<dbReference type="InterPro" id="IPR017871">
    <property type="entry name" value="ABC_transporter-like_CS"/>
</dbReference>
<keyword evidence="7 14" id="KW-0067">ATP-binding</keyword>
<feature type="transmembrane region" description="Helical" evidence="11">
    <location>
        <begin position="138"/>
        <end position="155"/>
    </location>
</feature>
<evidence type="ECO:0000256" key="7">
    <source>
        <dbReference type="ARBA" id="ARBA00022840"/>
    </source>
</evidence>
<evidence type="ECO:0000256" key="6">
    <source>
        <dbReference type="ARBA" id="ARBA00022741"/>
    </source>
</evidence>
<dbReference type="Gene3D" id="1.20.1560.10">
    <property type="entry name" value="ABC transporter type 1, transmembrane domain"/>
    <property type="match status" value="1"/>
</dbReference>
<comment type="caution">
    <text evidence="14">The sequence shown here is derived from an EMBL/GenBank/DDBJ whole genome shotgun (WGS) entry which is preliminary data.</text>
</comment>
<dbReference type="GO" id="GO:0034040">
    <property type="term" value="F:ATPase-coupled lipid transmembrane transporter activity"/>
    <property type="evidence" value="ECO:0007669"/>
    <property type="project" value="TreeGrafter"/>
</dbReference>
<dbReference type="Pfam" id="PF00005">
    <property type="entry name" value="ABC_tran"/>
    <property type="match status" value="1"/>
</dbReference>
<gene>
    <name evidence="14" type="ORF">FB560_1137</name>
</gene>
<protein>
    <submittedName>
        <fullName evidence="14">ATP-binding cassette subfamily B protein</fullName>
    </submittedName>
</protein>
<proteinExistence type="inferred from homology"/>
<evidence type="ECO:0000313" key="14">
    <source>
        <dbReference type="EMBL" id="TQL85520.1"/>
    </source>
</evidence>
<feature type="transmembrane region" description="Helical" evidence="11">
    <location>
        <begin position="161"/>
        <end position="177"/>
    </location>
</feature>
<feature type="transmembrane region" description="Helical" evidence="11">
    <location>
        <begin position="21"/>
        <end position="49"/>
    </location>
</feature>
<keyword evidence="15" id="KW-1185">Reference proteome</keyword>
<dbReference type="Gene3D" id="3.40.50.300">
    <property type="entry name" value="P-loop containing nucleotide triphosphate hydrolases"/>
    <property type="match status" value="1"/>
</dbReference>
<dbReference type="OrthoDB" id="9806127at2"/>
<dbReference type="InterPro" id="IPR003439">
    <property type="entry name" value="ABC_transporter-like_ATP-bd"/>
</dbReference>
<dbReference type="PANTHER" id="PTHR24221:SF654">
    <property type="entry name" value="ATP-BINDING CASSETTE SUB-FAMILY B MEMBER 6"/>
    <property type="match status" value="1"/>
</dbReference>
<evidence type="ECO:0000256" key="1">
    <source>
        <dbReference type="ARBA" id="ARBA00004429"/>
    </source>
</evidence>
<evidence type="ECO:0000256" key="9">
    <source>
        <dbReference type="ARBA" id="ARBA00023136"/>
    </source>
</evidence>
<dbReference type="GO" id="GO:0140359">
    <property type="term" value="F:ABC-type transporter activity"/>
    <property type="evidence" value="ECO:0007669"/>
    <property type="project" value="InterPro"/>
</dbReference>